<feature type="transmembrane region" description="Helical" evidence="6">
    <location>
        <begin position="772"/>
        <end position="790"/>
    </location>
</feature>
<protein>
    <submittedName>
        <fullName evidence="8">Efflux ABC transporter, permease protein</fullName>
    </submittedName>
</protein>
<feature type="transmembrane region" description="Helical" evidence="6">
    <location>
        <begin position="486"/>
        <end position="506"/>
    </location>
</feature>
<feature type="transmembrane region" description="Helical" evidence="6">
    <location>
        <begin position="21"/>
        <end position="41"/>
    </location>
</feature>
<dbReference type="PANTHER" id="PTHR30287">
    <property type="entry name" value="MEMBRANE COMPONENT OF PREDICTED ABC SUPERFAMILY METABOLITE UPTAKE TRANSPORTER"/>
    <property type="match status" value="1"/>
</dbReference>
<keyword evidence="2" id="KW-1003">Cell membrane</keyword>
<dbReference type="GO" id="GO:0005886">
    <property type="term" value="C:plasma membrane"/>
    <property type="evidence" value="ECO:0007669"/>
    <property type="project" value="UniProtKB-SubCell"/>
</dbReference>
<dbReference type="HOGENOM" id="CLU_005531_0_0_9"/>
<dbReference type="PANTHER" id="PTHR30287:SF1">
    <property type="entry name" value="INNER MEMBRANE PROTEIN"/>
    <property type="match status" value="1"/>
</dbReference>
<evidence type="ECO:0000256" key="3">
    <source>
        <dbReference type="ARBA" id="ARBA00022692"/>
    </source>
</evidence>
<feature type="domain" description="ABC3 transporter permease C-terminal" evidence="7">
    <location>
        <begin position="723"/>
        <end position="840"/>
    </location>
</feature>
<evidence type="ECO:0000313" key="8">
    <source>
        <dbReference type="EMBL" id="EEJ71719.1"/>
    </source>
</evidence>
<evidence type="ECO:0000256" key="6">
    <source>
        <dbReference type="SAM" id="Phobius"/>
    </source>
</evidence>
<accession>C2EP44</accession>
<dbReference type="AlphaFoldDB" id="C2EP44"/>
<dbReference type="Pfam" id="PF02687">
    <property type="entry name" value="FtsX"/>
    <property type="match status" value="2"/>
</dbReference>
<evidence type="ECO:0000259" key="7">
    <source>
        <dbReference type="Pfam" id="PF02687"/>
    </source>
</evidence>
<comment type="subcellular location">
    <subcellularLocation>
        <location evidence="1">Cell membrane</location>
        <topology evidence="1">Multi-pass membrane protein</topology>
    </subcellularLocation>
</comment>
<dbReference type="InterPro" id="IPR038766">
    <property type="entry name" value="Membrane_comp_ABC_pdt"/>
</dbReference>
<keyword evidence="3 6" id="KW-0812">Transmembrane</keyword>
<feature type="transmembrane region" description="Helical" evidence="6">
    <location>
        <begin position="361"/>
        <end position="387"/>
    </location>
</feature>
<evidence type="ECO:0000256" key="4">
    <source>
        <dbReference type="ARBA" id="ARBA00022989"/>
    </source>
</evidence>
<feature type="transmembrane region" description="Helical" evidence="6">
    <location>
        <begin position="810"/>
        <end position="832"/>
    </location>
</feature>
<dbReference type="Proteomes" id="UP000005583">
    <property type="component" value="Unassembled WGS sequence"/>
</dbReference>
<gene>
    <name evidence="8" type="ORF">HMPREF0548_1440</name>
</gene>
<comment type="caution">
    <text evidence="8">The sequence shown here is derived from an EMBL/GenBank/DDBJ whole genome shotgun (WGS) entry which is preliminary data.</text>
</comment>
<evidence type="ECO:0000256" key="5">
    <source>
        <dbReference type="ARBA" id="ARBA00023136"/>
    </source>
</evidence>
<keyword evidence="9" id="KW-1185">Reference proteome</keyword>
<feature type="transmembrane region" description="Helical" evidence="6">
    <location>
        <begin position="407"/>
        <end position="434"/>
    </location>
</feature>
<name>C2EP44_9LACO</name>
<evidence type="ECO:0000256" key="2">
    <source>
        <dbReference type="ARBA" id="ARBA00022475"/>
    </source>
</evidence>
<dbReference type="eggNOG" id="COG0577">
    <property type="taxonomic scope" value="Bacteria"/>
</dbReference>
<evidence type="ECO:0000256" key="1">
    <source>
        <dbReference type="ARBA" id="ARBA00004651"/>
    </source>
</evidence>
<keyword evidence="5 6" id="KW-0472">Membrane</keyword>
<reference evidence="8 9" key="1">
    <citation type="submission" date="2009-01" db="EMBL/GenBank/DDBJ databases">
        <authorList>
            <person name="Qin X."/>
            <person name="Bachman B."/>
            <person name="Battles P."/>
            <person name="Bell A."/>
            <person name="Bess C."/>
            <person name="Bickham C."/>
            <person name="Chaboub L."/>
            <person name="Chen D."/>
            <person name="Coyle M."/>
            <person name="Deiros D.R."/>
            <person name="Dinh H."/>
            <person name="Forbes L."/>
            <person name="Fowler G."/>
            <person name="Francisco L."/>
            <person name="Fu Q."/>
            <person name="Gubbala S."/>
            <person name="Hale W."/>
            <person name="Han Y."/>
            <person name="Hemphill L."/>
            <person name="Highlander S.K."/>
            <person name="Hirani K."/>
            <person name="Hogues M."/>
            <person name="Jackson L."/>
            <person name="Jakkamsetti A."/>
            <person name="Javaid M."/>
            <person name="Jiang H."/>
            <person name="Korchina V."/>
            <person name="Kovar C."/>
            <person name="Lara F."/>
            <person name="Lee S."/>
            <person name="Mata R."/>
            <person name="Mathew T."/>
            <person name="Moen C."/>
            <person name="Morales K."/>
            <person name="Munidasa M."/>
            <person name="Nazareth L."/>
            <person name="Ngo R."/>
            <person name="Nguyen L."/>
            <person name="Okwuonu G."/>
            <person name="Ongeri F."/>
            <person name="Patil S."/>
            <person name="Petrosino J."/>
            <person name="Pham C."/>
            <person name="Pham P."/>
            <person name="Pu L.-L."/>
            <person name="Puazo M."/>
            <person name="Raj R."/>
            <person name="Reid J."/>
            <person name="Rouhana J."/>
            <person name="Saada N."/>
            <person name="Shang Y."/>
            <person name="Simmons D."/>
            <person name="Thornton R."/>
            <person name="Warren J."/>
            <person name="Weissenberger G."/>
            <person name="Zhang J."/>
            <person name="Zhang L."/>
            <person name="Zhou C."/>
            <person name="Zhu D."/>
            <person name="Muzny D."/>
            <person name="Worley K."/>
            <person name="Gibbs R."/>
        </authorList>
    </citation>
    <scope>NUCLEOTIDE SEQUENCE [LARGE SCALE GENOMIC DNA]</scope>
    <source>
        <strain evidence="8 9">DSM 16047</strain>
    </source>
</reference>
<dbReference type="InterPro" id="IPR003838">
    <property type="entry name" value="ABC3_permease_C"/>
</dbReference>
<sequence>MLIMRKTILWKDALQAITHSLGRYIAIILLIGLGTFAFVGLKMAGPDMRATGADFFAKHNLADVTVMSNYGINSTDRVTIQNLPEVKETAFGYFQDVKIKNSSDTLRVFSQSNNISSYQLMKGHFPDNKHEIALSYLLKKKYRLGQKISFAKPGILKNHTYKIVGFVKSSEFLDKNQIGQTSIGDGRLTGIAITSHNAFASPVYQVSRVTFKNTANLSPFSVTYRNRVYRDQQKLQDALNENRKDKYDKYVLMYKTEYRKKAAQQLLKRGIPINPNQIKVPKNKIKIPYPSYTISGREESQGYSSYRADSERVEVLANVFPVFLFAVAALVSLTTMMRFVEEERTNIGTLKALGYSNGAIAIKFLLYSTSAAILGVIGGSILGYTFLPDLIIKAYLASSTLGTGYQLNFAWMPLLISLVVALLSTTVVSMFTLWQTLREQPAALLLPKPPKNGSRILLERIPWLWRHMSFFAKVTARNIFRYKSRMLMTILGVAGCTGLLVMGFGIRDSLQGIGNIQYNDLQKNDVIALKSKDVSKNAQKELDDLFKEKAFTQTNAVQYQQLTKLLKSNGSIENIMLIAPQNTTTFRKSINLRQRQDKKKLILSDNGVIISEKLATILHAKRGSSISLKNSNGKTYRFKVNGICEMYLGHYIFMSPREYEKTMGKKYAANAYLVTMKKHDPAFVNKVSQKLVKTAAIETVVSNSSNRSLLGSFTGSLNEVIFILILISGMLAVVVIYNLTNINVAERIRELSTIKVLGFYDNETTMYIYRETIILSILGIIVGFGFGWWLHHFIITSLPPDVAMFDPNMYPLNFVCSALIPAIITAVLAIVVHHKIKRINMLDALSSID</sequence>
<organism evidence="8 9">
    <name type="scientific">Lactobacillus ultunensis DSM 16047</name>
    <dbReference type="NCBI Taxonomy" id="525365"/>
    <lineage>
        <taxon>Bacteria</taxon>
        <taxon>Bacillati</taxon>
        <taxon>Bacillota</taxon>
        <taxon>Bacilli</taxon>
        <taxon>Lactobacillales</taxon>
        <taxon>Lactobacillaceae</taxon>
        <taxon>Lactobacillus</taxon>
    </lineage>
</organism>
<evidence type="ECO:0000313" key="9">
    <source>
        <dbReference type="Proteomes" id="UP000005583"/>
    </source>
</evidence>
<dbReference type="EMBL" id="ACGU01000066">
    <property type="protein sequence ID" value="EEJ71719.1"/>
    <property type="molecule type" value="Genomic_DNA"/>
</dbReference>
<proteinExistence type="predicted"/>
<dbReference type="STRING" id="525365.HMPREF0548_1440"/>
<feature type="domain" description="ABC3 transporter permease C-terminal" evidence="7">
    <location>
        <begin position="318"/>
        <end position="441"/>
    </location>
</feature>
<keyword evidence="4 6" id="KW-1133">Transmembrane helix</keyword>
<feature type="transmembrane region" description="Helical" evidence="6">
    <location>
        <begin position="319"/>
        <end position="340"/>
    </location>
</feature>
<feature type="transmembrane region" description="Helical" evidence="6">
    <location>
        <begin position="720"/>
        <end position="739"/>
    </location>
</feature>